<dbReference type="Pfam" id="PF09985">
    <property type="entry name" value="Glucodextran_C"/>
    <property type="match status" value="1"/>
</dbReference>
<dbReference type="RefSeq" id="WP_092405352.1">
    <property type="nucleotide sequence ID" value="NZ_FOVF01000004.1"/>
</dbReference>
<keyword evidence="2" id="KW-0479">Metal-binding</keyword>
<dbReference type="SUPFAM" id="SSF51445">
    <property type="entry name" value="(Trans)glycosidases"/>
    <property type="match status" value="1"/>
</dbReference>
<feature type="chain" id="PRO_5011567159" evidence="4">
    <location>
        <begin position="26"/>
        <end position="878"/>
    </location>
</feature>
<dbReference type="STRING" id="578942.SAMN05216289_10484"/>
<dbReference type="PANTHER" id="PTHR10357:SF215">
    <property type="entry name" value="ALPHA-AMYLASE 1"/>
    <property type="match status" value="1"/>
</dbReference>
<accession>A0A1I4W8U3</accession>
<feature type="signal peptide" evidence="4">
    <location>
        <begin position="1"/>
        <end position="25"/>
    </location>
</feature>
<evidence type="ECO:0000256" key="2">
    <source>
        <dbReference type="ARBA" id="ARBA00022723"/>
    </source>
</evidence>
<dbReference type="Gene3D" id="2.60.40.1190">
    <property type="match status" value="1"/>
</dbReference>
<dbReference type="AlphaFoldDB" id="A0A1I4W8U3"/>
<comment type="cofactor">
    <cofactor evidence="1">
        <name>Ca(2+)</name>
        <dbReference type="ChEBI" id="CHEBI:29108"/>
    </cofactor>
</comment>
<feature type="domain" description="Glycosyl hydrolase family 13 catalytic" evidence="5">
    <location>
        <begin position="54"/>
        <end position="472"/>
    </location>
</feature>
<dbReference type="SUPFAM" id="SSF49344">
    <property type="entry name" value="CBD9-like"/>
    <property type="match status" value="1"/>
</dbReference>
<keyword evidence="6" id="KW-0378">Hydrolase</keyword>
<evidence type="ECO:0000256" key="4">
    <source>
        <dbReference type="SAM" id="SignalP"/>
    </source>
</evidence>
<keyword evidence="3 4" id="KW-0732">Signal</keyword>
<dbReference type="GO" id="GO:0005975">
    <property type="term" value="P:carbohydrate metabolic process"/>
    <property type="evidence" value="ECO:0007669"/>
    <property type="project" value="InterPro"/>
</dbReference>
<reference evidence="6 7" key="1">
    <citation type="submission" date="2016-10" db="EMBL/GenBank/DDBJ databases">
        <authorList>
            <person name="de Groot N.N."/>
        </authorList>
    </citation>
    <scope>NUCLEOTIDE SEQUENCE [LARGE SCALE GENOMIC DNA]</scope>
    <source>
        <strain evidence="6 7">CGMCC 1.7659</strain>
    </source>
</reference>
<dbReference type="SMART" id="SM00642">
    <property type="entry name" value="Aamy"/>
    <property type="match status" value="1"/>
</dbReference>
<name>A0A1I4W8U3_9GAMM</name>
<dbReference type="InterPro" id="IPR017853">
    <property type="entry name" value="GH"/>
</dbReference>
<organism evidence="6 7">
    <name type="scientific">Dokdonella immobilis</name>
    <dbReference type="NCBI Taxonomy" id="578942"/>
    <lineage>
        <taxon>Bacteria</taxon>
        <taxon>Pseudomonadati</taxon>
        <taxon>Pseudomonadota</taxon>
        <taxon>Gammaproteobacteria</taxon>
        <taxon>Lysobacterales</taxon>
        <taxon>Rhodanobacteraceae</taxon>
        <taxon>Dokdonella</taxon>
    </lineage>
</organism>
<dbReference type="GO" id="GO:0016798">
    <property type="term" value="F:hydrolase activity, acting on glycosyl bonds"/>
    <property type="evidence" value="ECO:0007669"/>
    <property type="project" value="UniProtKB-KW"/>
</dbReference>
<proteinExistence type="predicted"/>
<dbReference type="Pfam" id="PF00128">
    <property type="entry name" value="Alpha-amylase"/>
    <property type="match status" value="1"/>
</dbReference>
<dbReference type="Proteomes" id="UP000198575">
    <property type="component" value="Unassembled WGS sequence"/>
</dbReference>
<evidence type="ECO:0000256" key="3">
    <source>
        <dbReference type="ARBA" id="ARBA00022729"/>
    </source>
</evidence>
<evidence type="ECO:0000313" key="6">
    <source>
        <dbReference type="EMBL" id="SFN09837.1"/>
    </source>
</evidence>
<dbReference type="InterPro" id="IPR006047">
    <property type="entry name" value="GH13_cat_dom"/>
</dbReference>
<dbReference type="Gene3D" id="3.20.20.80">
    <property type="entry name" value="Glycosidases"/>
    <property type="match status" value="1"/>
</dbReference>
<keyword evidence="7" id="KW-1185">Reference proteome</keyword>
<sequence>MQPILALLRLIALTLLIAPGFTSVAAEPAYAAHDCDRGSLQMPSPDWRDQIIYFAMIDRFDDGDARNNDQGAGEYDPADGARFSGGDLAGLSRRLDYIRDLGATALWITPPVANQWWDARVGYGGYHGYWAENFEKVDAHFGTLEDYRTLARCLHARKMALVQDIVVNHVGNFFRYDGAVDALDPTRHFAINIDAKPHSAPTQFPFSLNDVRRKADREAAIYHWTPRIVDFSDRNQELNGQLADLDDLNTESPAVRTALRKSYDYWIREVGVDAYRVDTAFYVPPAFFADFLHADEPGAPGILRAARASGRRDFLLFGEGFGLDSPYSEDIARRIDRYMRDETGKPLLPAMINFPLYGSTLDVFARGRPSAVLGHRIRSMMRVHADPHRMPSFVDNHDVERFLASGSEAGLRQALLTIMSLPGIPVIYYGTEQGFREQRAAMFKGGFGANGRDHFDRDAPMYRYIQRLSALRRTHPVLARGRPKVLAENAAGPGALAWSTGEGEQTVLVVLNSADHETLLADFDSGLAAGTRLEPLFAIDGEAEALTAGAHGRLTLRLPARSGTVWRISGYGSSTQQTVAALTLDGPGQRRVDGDLVLSGSAGRLRELRLVVDGNLDSAARVEVGAKGHWQARLDTAEFIDPAIEHTVVAWSGQPTALSKPVRFTVRRTWQERIAVADPADDDHGPRGRYVYPTDPDWTRNRPLDLRGVRIATSGGSLRITLEMRTLMAAWNPANGFDHLAPTLFLEMPSRAGGATVMPLQNARLPEGMRWHYRLRAGGWSNALFGADGASASNEGTPLGPGADLRVDRERNTLTFTLSSAALGRPMSLAGARLHIASWDYDGGYRPLAATADNHRFGGAQSASDPLVMDEIGPITIP</sequence>
<dbReference type="GO" id="GO:0046872">
    <property type="term" value="F:metal ion binding"/>
    <property type="evidence" value="ECO:0007669"/>
    <property type="project" value="UniProtKB-KW"/>
</dbReference>
<evidence type="ECO:0000256" key="1">
    <source>
        <dbReference type="ARBA" id="ARBA00001913"/>
    </source>
</evidence>
<protein>
    <submittedName>
        <fullName evidence="6">Glycosidase</fullName>
    </submittedName>
</protein>
<dbReference type="EMBL" id="FOVF01000004">
    <property type="protein sequence ID" value="SFN09837.1"/>
    <property type="molecule type" value="Genomic_DNA"/>
</dbReference>
<evidence type="ECO:0000259" key="5">
    <source>
        <dbReference type="SMART" id="SM00642"/>
    </source>
</evidence>
<dbReference type="InterPro" id="IPR019248">
    <property type="entry name" value="Glucodextran_C"/>
</dbReference>
<evidence type="ECO:0000313" key="7">
    <source>
        <dbReference type="Proteomes" id="UP000198575"/>
    </source>
</evidence>
<dbReference type="PANTHER" id="PTHR10357">
    <property type="entry name" value="ALPHA-AMYLASE FAMILY MEMBER"/>
    <property type="match status" value="1"/>
</dbReference>
<keyword evidence="6" id="KW-0326">Glycosidase</keyword>
<gene>
    <name evidence="6" type="ORF">SAMN05216289_10484</name>
</gene>
<dbReference type="OrthoDB" id="9805159at2"/>